<dbReference type="PROSITE" id="PS00688">
    <property type="entry name" value="SIGMA54_INTERACT_3"/>
    <property type="match status" value="1"/>
</dbReference>
<dbReference type="GO" id="GO:0005524">
    <property type="term" value="F:ATP binding"/>
    <property type="evidence" value="ECO:0007669"/>
    <property type="project" value="UniProtKB-KW"/>
</dbReference>
<dbReference type="Pfam" id="PF13188">
    <property type="entry name" value="PAS_8"/>
    <property type="match status" value="1"/>
</dbReference>
<evidence type="ECO:0000256" key="3">
    <source>
        <dbReference type="ARBA" id="ARBA00023015"/>
    </source>
</evidence>
<evidence type="ECO:0000259" key="5">
    <source>
        <dbReference type="PROSITE" id="PS50045"/>
    </source>
</evidence>
<dbReference type="InterPro" id="IPR002078">
    <property type="entry name" value="Sigma_54_int"/>
</dbReference>
<evidence type="ECO:0000313" key="6">
    <source>
        <dbReference type="EMBL" id="MBK1704173.1"/>
    </source>
</evidence>
<dbReference type="SMART" id="SM00091">
    <property type="entry name" value="PAS"/>
    <property type="match status" value="2"/>
</dbReference>
<dbReference type="Gene3D" id="3.30.450.20">
    <property type="entry name" value="PAS domain"/>
    <property type="match status" value="2"/>
</dbReference>
<dbReference type="Gene3D" id="3.40.50.300">
    <property type="entry name" value="P-loop containing nucleotide triphosphate hydrolases"/>
    <property type="match status" value="1"/>
</dbReference>
<dbReference type="InterPro" id="IPR058031">
    <property type="entry name" value="AAA_lid_NorR"/>
</dbReference>
<dbReference type="PROSITE" id="PS00675">
    <property type="entry name" value="SIGMA54_INTERACT_1"/>
    <property type="match status" value="1"/>
</dbReference>
<name>A0AAJ0U321_9GAMM</name>
<keyword evidence="7" id="KW-1185">Reference proteome</keyword>
<dbReference type="GO" id="GO:0043565">
    <property type="term" value="F:sequence-specific DNA binding"/>
    <property type="evidence" value="ECO:0007669"/>
    <property type="project" value="InterPro"/>
</dbReference>
<comment type="caution">
    <text evidence="6">The sequence shown here is derived from an EMBL/GenBank/DDBJ whole genome shotgun (WGS) entry which is preliminary data.</text>
</comment>
<dbReference type="FunFam" id="3.40.50.300:FF:000006">
    <property type="entry name" value="DNA-binding transcriptional regulator NtrC"/>
    <property type="match status" value="1"/>
</dbReference>
<reference evidence="6" key="2">
    <citation type="journal article" date="2020" name="Microorganisms">
        <title>Osmotic Adaptation and Compatible Solute Biosynthesis of Phototrophic Bacteria as Revealed from Genome Analyses.</title>
        <authorList>
            <person name="Imhoff J.F."/>
            <person name="Rahn T."/>
            <person name="Kunzel S."/>
            <person name="Keller A."/>
            <person name="Neulinger S.C."/>
        </authorList>
    </citation>
    <scope>NUCLEOTIDE SEQUENCE</scope>
    <source>
        <strain evidence="6">DSM 11080</strain>
    </source>
</reference>
<dbReference type="SUPFAM" id="SSF52540">
    <property type="entry name" value="P-loop containing nucleoside triphosphate hydrolases"/>
    <property type="match status" value="1"/>
</dbReference>
<dbReference type="InterPro" id="IPR000014">
    <property type="entry name" value="PAS"/>
</dbReference>
<evidence type="ECO:0000256" key="4">
    <source>
        <dbReference type="ARBA" id="ARBA00023163"/>
    </source>
</evidence>
<sequence>MAILMDPSEQYRWLFNLCPNAILILDPAEDRIIDANQRAAALCGQPVDTLRSRPLSALLPSALPQLMAFLANPADWQTRRLGCTHASGATLEVEMHLSLMTLAGNTSTPSPEPPKGRGLGATSACGAHLIAILRDTVAQPSGEVSPGQQQAWLGAIIDSAMDAVVVIDDQRRVVLLNRAAEAAFQGGGDTLLGLGLDRLLSGRFRELLALTLEEFDRSNWNQHFMWAEGLTAFRTDGEPFPVDTSLAPFVVDSQRYVTLILRDARIRQRAEQRLAYLQHQNARLQAQLRAEVPSADIIGQSAPMQRLFANLEQVADTDANVLILGETGTGKELIARAVHRLSKRKDEIMVTVNCATLSAGLIESELFGHEKGAFTGALARKLGRFELADRGTLFLDEIGELPLDLQAKLLRVLQEGEFERVGGVSVRKVDVRLIAATNRDLGQAAAAGSFREDLYYRLNVFPIAVPPLRERAGDIALLANYFTAQHSKKLGRPIETISPQVQDALAAYHWPGNVRELEHVIERGVILNQGSRLEAGDWLPRANRVITNPRVKTLDAWEREHIQDALQLTNGRVSGPQGAARLLGLKPTTLDARMRKLGIKRATRKED</sequence>
<evidence type="ECO:0000256" key="1">
    <source>
        <dbReference type="ARBA" id="ARBA00022741"/>
    </source>
</evidence>
<dbReference type="CDD" id="cd00009">
    <property type="entry name" value="AAA"/>
    <property type="match status" value="1"/>
</dbReference>
<dbReference type="InterPro" id="IPR002197">
    <property type="entry name" value="HTH_Fis"/>
</dbReference>
<evidence type="ECO:0000313" key="7">
    <source>
        <dbReference type="Proteomes" id="UP001296776"/>
    </source>
</evidence>
<dbReference type="PANTHER" id="PTHR32071:SF123">
    <property type="entry name" value="DNA-BINDING TRANSCRIPTIONAL ACTIVATOR HYFR-RELATED"/>
    <property type="match status" value="1"/>
</dbReference>
<dbReference type="GO" id="GO:0006355">
    <property type="term" value="P:regulation of DNA-templated transcription"/>
    <property type="evidence" value="ECO:0007669"/>
    <property type="project" value="InterPro"/>
</dbReference>
<dbReference type="EMBL" id="NRSJ01000007">
    <property type="protein sequence ID" value="MBK1704173.1"/>
    <property type="molecule type" value="Genomic_DNA"/>
</dbReference>
<dbReference type="InterPro" id="IPR009057">
    <property type="entry name" value="Homeodomain-like_sf"/>
</dbReference>
<dbReference type="Pfam" id="PF02954">
    <property type="entry name" value="HTH_8"/>
    <property type="match status" value="1"/>
</dbReference>
<dbReference type="NCBIfam" id="TIGR00229">
    <property type="entry name" value="sensory_box"/>
    <property type="match status" value="1"/>
</dbReference>
<protein>
    <recommendedName>
        <fullName evidence="5">Sigma-54 factor interaction domain-containing protein</fullName>
    </recommendedName>
</protein>
<dbReference type="SUPFAM" id="SSF46689">
    <property type="entry name" value="Homeodomain-like"/>
    <property type="match status" value="1"/>
</dbReference>
<evidence type="ECO:0000256" key="2">
    <source>
        <dbReference type="ARBA" id="ARBA00022840"/>
    </source>
</evidence>
<dbReference type="Gene3D" id="1.10.10.60">
    <property type="entry name" value="Homeodomain-like"/>
    <property type="match status" value="1"/>
</dbReference>
<dbReference type="PANTHER" id="PTHR32071">
    <property type="entry name" value="TRANSCRIPTIONAL REGULATORY PROTEIN"/>
    <property type="match status" value="1"/>
</dbReference>
<dbReference type="SUPFAM" id="SSF55785">
    <property type="entry name" value="PYP-like sensor domain (PAS domain)"/>
    <property type="match status" value="2"/>
</dbReference>
<dbReference type="PROSITE" id="PS50045">
    <property type="entry name" value="SIGMA54_INTERACT_4"/>
    <property type="match status" value="1"/>
</dbReference>
<dbReference type="Pfam" id="PF13426">
    <property type="entry name" value="PAS_9"/>
    <property type="match status" value="1"/>
</dbReference>
<organism evidence="6 7">
    <name type="scientific">Halochromatium glycolicum</name>
    <dbReference type="NCBI Taxonomy" id="85075"/>
    <lineage>
        <taxon>Bacteria</taxon>
        <taxon>Pseudomonadati</taxon>
        <taxon>Pseudomonadota</taxon>
        <taxon>Gammaproteobacteria</taxon>
        <taxon>Chromatiales</taxon>
        <taxon>Chromatiaceae</taxon>
        <taxon>Halochromatium</taxon>
    </lineage>
</organism>
<dbReference type="InterPro" id="IPR035965">
    <property type="entry name" value="PAS-like_dom_sf"/>
</dbReference>
<dbReference type="Proteomes" id="UP001296776">
    <property type="component" value="Unassembled WGS sequence"/>
</dbReference>
<keyword evidence="3" id="KW-0805">Transcription regulation</keyword>
<keyword evidence="2" id="KW-0067">ATP-binding</keyword>
<dbReference type="Pfam" id="PF00158">
    <property type="entry name" value="Sigma54_activat"/>
    <property type="match status" value="1"/>
</dbReference>
<dbReference type="Gene3D" id="1.10.8.60">
    <property type="match status" value="1"/>
</dbReference>
<dbReference type="AlphaFoldDB" id="A0AAJ0U321"/>
<dbReference type="Pfam" id="PF25601">
    <property type="entry name" value="AAA_lid_14"/>
    <property type="match status" value="1"/>
</dbReference>
<reference evidence="6" key="1">
    <citation type="submission" date="2017-08" db="EMBL/GenBank/DDBJ databases">
        <authorList>
            <person name="Imhoff J.F."/>
            <person name="Rahn T."/>
            <person name="Kuenzel S."/>
            <person name="Neulinger S.C."/>
        </authorList>
    </citation>
    <scope>NUCLEOTIDE SEQUENCE</scope>
    <source>
        <strain evidence="6">DSM 11080</strain>
    </source>
</reference>
<proteinExistence type="predicted"/>
<dbReference type="InterPro" id="IPR025662">
    <property type="entry name" value="Sigma_54_int_dom_ATP-bd_1"/>
</dbReference>
<dbReference type="InterPro" id="IPR003593">
    <property type="entry name" value="AAA+_ATPase"/>
</dbReference>
<feature type="domain" description="Sigma-54 factor interaction" evidence="5">
    <location>
        <begin position="297"/>
        <end position="526"/>
    </location>
</feature>
<gene>
    <name evidence="6" type="ORF">CKO40_06320</name>
</gene>
<keyword evidence="4" id="KW-0804">Transcription</keyword>
<accession>A0AAJ0U321</accession>
<dbReference type="InterPro" id="IPR027417">
    <property type="entry name" value="P-loop_NTPase"/>
</dbReference>
<dbReference type="InterPro" id="IPR025944">
    <property type="entry name" value="Sigma_54_int_dom_CS"/>
</dbReference>
<dbReference type="SMART" id="SM00382">
    <property type="entry name" value="AAA"/>
    <property type="match status" value="1"/>
</dbReference>
<keyword evidence="1" id="KW-0547">Nucleotide-binding</keyword>